<organism evidence="1 2">
    <name type="scientific">Anaerovirgula multivorans</name>
    <dbReference type="NCBI Taxonomy" id="312168"/>
    <lineage>
        <taxon>Bacteria</taxon>
        <taxon>Bacillati</taxon>
        <taxon>Bacillota</taxon>
        <taxon>Clostridia</taxon>
        <taxon>Peptostreptococcales</taxon>
        <taxon>Natronincolaceae</taxon>
        <taxon>Anaerovirgula</taxon>
    </lineage>
</organism>
<protein>
    <submittedName>
        <fullName evidence="1">Uncharacterized protein</fullName>
    </submittedName>
</protein>
<reference evidence="1 2" key="1">
    <citation type="submission" date="2017-06" db="EMBL/GenBank/DDBJ databases">
        <authorList>
            <person name="Kim H.J."/>
            <person name="Triplett B.A."/>
        </authorList>
    </citation>
    <scope>NUCLEOTIDE SEQUENCE [LARGE SCALE GENOMIC DNA]</scope>
    <source>
        <strain evidence="1 2">SCA</strain>
    </source>
</reference>
<evidence type="ECO:0000313" key="1">
    <source>
        <dbReference type="EMBL" id="SNT19492.1"/>
    </source>
</evidence>
<keyword evidence="2" id="KW-1185">Reference proteome</keyword>
<dbReference type="RefSeq" id="WP_089285411.1">
    <property type="nucleotide sequence ID" value="NZ_FZOJ01000050.1"/>
</dbReference>
<dbReference type="OrthoDB" id="6844513at2"/>
<dbReference type="EMBL" id="FZOJ01000050">
    <property type="protein sequence ID" value="SNT19492.1"/>
    <property type="molecule type" value="Genomic_DNA"/>
</dbReference>
<accession>A0A239KP39</accession>
<gene>
    <name evidence="1" type="ORF">SAMN05446037_105025</name>
</gene>
<sequence length="260" mass="30316">MKLNDLKSAIKIKWNSFDIVLESSSWDITTKFDVGPNDFLNFAKDDYITKDTKGLIGALSNSKYAIDCQVDWIISYLGYDYLNFNDKKYPQVKVLINDFETSIDVHKDSSIKLRFIQSLELAPIFLISKIRAIRNKLEHEYMLLNVSEVREAIEVAELFINATQNIIVNKLSNDCYFGNSYNEDNGTWLSPYAEVSFNPFHNDSNRLNIKWGYQSMELMPIDDGYIFFIKSMMTQDFSYLVKAFGDKIHKEYVKYTFKAF</sequence>
<proteinExistence type="predicted"/>
<name>A0A239KP39_9FIRM</name>
<dbReference type="AlphaFoldDB" id="A0A239KP39"/>
<dbReference type="Proteomes" id="UP000198304">
    <property type="component" value="Unassembled WGS sequence"/>
</dbReference>
<evidence type="ECO:0000313" key="2">
    <source>
        <dbReference type="Proteomes" id="UP000198304"/>
    </source>
</evidence>